<dbReference type="InterPro" id="IPR050553">
    <property type="entry name" value="Thioredoxin_ResA/DsbE_sf"/>
</dbReference>
<dbReference type="InterPro" id="IPR036249">
    <property type="entry name" value="Thioredoxin-like_sf"/>
</dbReference>
<name>A0A8J6UD18_9FLAO</name>
<evidence type="ECO:0000256" key="3">
    <source>
        <dbReference type="ARBA" id="ARBA00023284"/>
    </source>
</evidence>
<dbReference type="PROSITE" id="PS00194">
    <property type="entry name" value="THIOREDOXIN_1"/>
    <property type="match status" value="1"/>
</dbReference>
<dbReference type="PANTHER" id="PTHR42852:SF17">
    <property type="entry name" value="THIOREDOXIN-LIKE PROTEIN HI_1115"/>
    <property type="match status" value="1"/>
</dbReference>
<keyword evidence="3" id="KW-0676">Redox-active center</keyword>
<dbReference type="GO" id="GO:0016491">
    <property type="term" value="F:oxidoreductase activity"/>
    <property type="evidence" value="ECO:0007669"/>
    <property type="project" value="InterPro"/>
</dbReference>
<dbReference type="EMBL" id="JACVXB010000004">
    <property type="protein sequence ID" value="MBD0832574.1"/>
    <property type="molecule type" value="Genomic_DNA"/>
</dbReference>
<dbReference type="Proteomes" id="UP000600588">
    <property type="component" value="Unassembled WGS sequence"/>
</dbReference>
<dbReference type="CDD" id="cd02966">
    <property type="entry name" value="TlpA_like_family"/>
    <property type="match status" value="1"/>
</dbReference>
<gene>
    <name evidence="6" type="ORF">ICJ83_10570</name>
</gene>
<comment type="subcellular location">
    <subcellularLocation>
        <location evidence="1">Cell envelope</location>
    </subcellularLocation>
</comment>
<dbReference type="PROSITE" id="PS51352">
    <property type="entry name" value="THIOREDOXIN_2"/>
    <property type="match status" value="1"/>
</dbReference>
<feature type="chain" id="PRO_5035158347" evidence="4">
    <location>
        <begin position="28"/>
        <end position="407"/>
    </location>
</feature>
<dbReference type="AlphaFoldDB" id="A0A8J6UD18"/>
<feature type="domain" description="Thioredoxin" evidence="5">
    <location>
        <begin position="266"/>
        <end position="405"/>
    </location>
</feature>
<evidence type="ECO:0000313" key="7">
    <source>
        <dbReference type="Proteomes" id="UP000600588"/>
    </source>
</evidence>
<dbReference type="InterPro" id="IPR017937">
    <property type="entry name" value="Thioredoxin_CS"/>
</dbReference>
<dbReference type="Pfam" id="PF08534">
    <property type="entry name" value="Redoxin"/>
    <property type="match status" value="1"/>
</dbReference>
<dbReference type="InterPro" id="IPR013766">
    <property type="entry name" value="Thioredoxin_domain"/>
</dbReference>
<sequence>MNKNIKRVALLCLMLMLSFFVFQCHSAKEISKTVNDKTFTLTADLKGLDKAFLVYFEKNNAYPDGVRRDTIWVKDGKFTFTDSVNDYKLYFLNVLNTRSWETEYNGRKYTSSTKADVNRLWFIAYPGAEIKCSGKVEEYMVDASLSDGRGVNQDFTRIQEKTFPLIDRAHALRFITYTEDLTEEESKKLSDSANALFKQAIDLKKEFAKSNPKSIAASYVFMDGYYRKYFTHDEAKAVLEGFDTETLDGTPFYDEVNQRIAAVENTKLGMQAPEVVTNNTLDGSEFKLSNFKGNYVLLDYWGTWCGPCMAEIPKIKEYYQKYSDKNFVVVGVNSGDAVPKWKKTVEDNGYNWEHIQTTSENNLLVPFNVTSFPTKILIDPAGKIIYSSNNATKTDMYAMLDAIFKKG</sequence>
<feature type="signal peptide" evidence="4">
    <location>
        <begin position="1"/>
        <end position="27"/>
    </location>
</feature>
<dbReference type="RefSeq" id="WP_188230365.1">
    <property type="nucleotide sequence ID" value="NZ_JACVXB010000004.1"/>
</dbReference>
<dbReference type="SUPFAM" id="SSF52833">
    <property type="entry name" value="Thioredoxin-like"/>
    <property type="match status" value="1"/>
</dbReference>
<keyword evidence="4" id="KW-0732">Signal</keyword>
<dbReference type="InterPro" id="IPR013740">
    <property type="entry name" value="Redoxin"/>
</dbReference>
<evidence type="ECO:0000313" key="6">
    <source>
        <dbReference type="EMBL" id="MBD0832574.1"/>
    </source>
</evidence>
<dbReference type="Gene3D" id="3.40.30.10">
    <property type="entry name" value="Glutaredoxin"/>
    <property type="match status" value="1"/>
</dbReference>
<accession>A0A8J6UD18</accession>
<dbReference type="GO" id="GO:0030313">
    <property type="term" value="C:cell envelope"/>
    <property type="evidence" value="ECO:0007669"/>
    <property type="project" value="UniProtKB-SubCell"/>
</dbReference>
<keyword evidence="7" id="KW-1185">Reference proteome</keyword>
<evidence type="ECO:0000256" key="4">
    <source>
        <dbReference type="SAM" id="SignalP"/>
    </source>
</evidence>
<dbReference type="GO" id="GO:0017004">
    <property type="term" value="P:cytochrome complex assembly"/>
    <property type="evidence" value="ECO:0007669"/>
    <property type="project" value="UniProtKB-KW"/>
</dbReference>
<comment type="caution">
    <text evidence="6">The sequence shown here is derived from an EMBL/GenBank/DDBJ whole genome shotgun (WGS) entry which is preliminary data.</text>
</comment>
<evidence type="ECO:0000256" key="2">
    <source>
        <dbReference type="ARBA" id="ARBA00022748"/>
    </source>
</evidence>
<protein>
    <submittedName>
        <fullName evidence="6">TlpA family protein disulfide reductase</fullName>
    </submittedName>
</protein>
<organism evidence="6 7">
    <name type="scientific">Aestuariibaculum sediminum</name>
    <dbReference type="NCBI Taxonomy" id="2770637"/>
    <lineage>
        <taxon>Bacteria</taxon>
        <taxon>Pseudomonadati</taxon>
        <taxon>Bacteroidota</taxon>
        <taxon>Flavobacteriia</taxon>
        <taxon>Flavobacteriales</taxon>
        <taxon>Flavobacteriaceae</taxon>
    </lineage>
</organism>
<evidence type="ECO:0000256" key="1">
    <source>
        <dbReference type="ARBA" id="ARBA00004196"/>
    </source>
</evidence>
<reference evidence="6 7" key="1">
    <citation type="submission" date="2020-09" db="EMBL/GenBank/DDBJ databases">
        <title>TT11 complete genome.</title>
        <authorList>
            <person name="Wu Z."/>
        </authorList>
    </citation>
    <scope>NUCLEOTIDE SEQUENCE [LARGE SCALE GENOMIC DNA]</scope>
    <source>
        <strain evidence="6 7">TT11</strain>
    </source>
</reference>
<dbReference type="PANTHER" id="PTHR42852">
    <property type="entry name" value="THIOL:DISULFIDE INTERCHANGE PROTEIN DSBE"/>
    <property type="match status" value="1"/>
</dbReference>
<keyword evidence="2" id="KW-0201">Cytochrome c-type biogenesis</keyword>
<evidence type="ECO:0000259" key="5">
    <source>
        <dbReference type="PROSITE" id="PS51352"/>
    </source>
</evidence>
<proteinExistence type="predicted"/>